<dbReference type="PROSITE" id="PS50215">
    <property type="entry name" value="ADAM_MEPRO"/>
    <property type="match status" value="1"/>
</dbReference>
<dbReference type="SUPFAM" id="SSF49854">
    <property type="entry name" value="Spermadhesin, CUB domain"/>
    <property type="match status" value="1"/>
</dbReference>
<feature type="domain" description="CUB" evidence="3">
    <location>
        <begin position="534"/>
        <end position="639"/>
    </location>
</feature>
<dbReference type="Pfam" id="PF18962">
    <property type="entry name" value="Por_Secre_tail"/>
    <property type="match status" value="1"/>
</dbReference>
<proteinExistence type="predicted"/>
<dbReference type="InterPro" id="IPR036116">
    <property type="entry name" value="FN3_sf"/>
</dbReference>
<reference evidence="5 6" key="1">
    <citation type="submission" date="2018-07" db="EMBL/GenBank/DDBJ databases">
        <title>Complete genome sequence of Flavobacterium arcticum type strain SM1502T.</title>
        <authorList>
            <person name="Li Y."/>
            <person name="Li D.-D."/>
        </authorList>
    </citation>
    <scope>NUCLEOTIDE SEQUENCE [LARGE SCALE GENOMIC DNA]</scope>
    <source>
        <strain evidence="5 6">SM1502</strain>
    </source>
</reference>
<feature type="domain" description="Peptidase M12B" evidence="4">
    <location>
        <begin position="215"/>
        <end position="404"/>
    </location>
</feature>
<dbReference type="SMART" id="SM00042">
    <property type="entry name" value="CUB"/>
    <property type="match status" value="1"/>
</dbReference>
<dbReference type="PANTHER" id="PTHR11905">
    <property type="entry name" value="ADAM A DISINTEGRIN AND METALLOPROTEASE DOMAIN"/>
    <property type="match status" value="1"/>
</dbReference>
<dbReference type="CDD" id="cd00063">
    <property type="entry name" value="FN3"/>
    <property type="match status" value="1"/>
</dbReference>
<dbReference type="InterPro" id="IPR035914">
    <property type="entry name" value="Sperma_CUB_dom_sf"/>
</dbReference>
<dbReference type="Pfam" id="PF13688">
    <property type="entry name" value="Reprolysin_5"/>
    <property type="match status" value="1"/>
</dbReference>
<dbReference type="RefSeq" id="WP_114677633.1">
    <property type="nucleotide sequence ID" value="NZ_CP031188.1"/>
</dbReference>
<dbReference type="KEGG" id="fat:DVK85_06320"/>
<dbReference type="GO" id="GO:0006508">
    <property type="term" value="P:proteolysis"/>
    <property type="evidence" value="ECO:0007669"/>
    <property type="project" value="InterPro"/>
</dbReference>
<keyword evidence="1" id="KW-0732">Signal</keyword>
<gene>
    <name evidence="5" type="ORF">DVK85_06320</name>
</gene>
<dbReference type="OrthoDB" id="1182309at2"/>
<dbReference type="SUPFAM" id="SSF49265">
    <property type="entry name" value="Fibronectin type III"/>
    <property type="match status" value="1"/>
</dbReference>
<dbReference type="InterPro" id="IPR001590">
    <property type="entry name" value="Peptidase_M12B"/>
</dbReference>
<organism evidence="5 6">
    <name type="scientific">Flavobacterium arcticum</name>
    <dbReference type="NCBI Taxonomy" id="1784713"/>
    <lineage>
        <taxon>Bacteria</taxon>
        <taxon>Pseudomonadati</taxon>
        <taxon>Bacteroidota</taxon>
        <taxon>Flavobacteriia</taxon>
        <taxon>Flavobacteriales</taxon>
        <taxon>Flavobacteriaceae</taxon>
        <taxon>Flavobacterium</taxon>
    </lineage>
</organism>
<keyword evidence="6" id="KW-1185">Reference proteome</keyword>
<dbReference type="InterPro" id="IPR026444">
    <property type="entry name" value="Secre_tail"/>
</dbReference>
<dbReference type="InterPro" id="IPR013783">
    <property type="entry name" value="Ig-like_fold"/>
</dbReference>
<evidence type="ECO:0000256" key="2">
    <source>
        <dbReference type="ARBA" id="ARBA00023157"/>
    </source>
</evidence>
<dbReference type="GO" id="GO:0004222">
    <property type="term" value="F:metalloendopeptidase activity"/>
    <property type="evidence" value="ECO:0007669"/>
    <property type="project" value="InterPro"/>
</dbReference>
<dbReference type="Gene3D" id="2.60.120.290">
    <property type="entry name" value="Spermadhesin, CUB domain"/>
    <property type="match status" value="1"/>
</dbReference>
<dbReference type="NCBIfam" id="TIGR04183">
    <property type="entry name" value="Por_Secre_tail"/>
    <property type="match status" value="1"/>
</dbReference>
<evidence type="ECO:0000259" key="3">
    <source>
        <dbReference type="PROSITE" id="PS01180"/>
    </source>
</evidence>
<sequence>MKKIIFIIALFLSAISFYGQNRIAQKIEVLNSQKTQFIKFTPLIATTAPVDNTIQKTVNNSLLATVNKSVIENIANNHYENIELDIPYSEGTITVQLYRVDILAEGFHTDTDKQNDVPFNKGAYYRGIIKGDATTVTSFNFFKDEMNGIISSSSINNLVIGKLHKTGNLTDYIIYSDADLNISNTFKCNAPEPKAAQFSGQKREAQSPAGTLSDRCVTMYFEIDNDIYLENESDEEFTINWMTSVFNSVQTLFDNDGITIALKSLYIWTEQDPYEGESSFEYLNQFNQIRPVFDGDVGQLVGIDPGGLGGVAATIDGLCSNSNYSYSDVNSLNFQEVPLFSWAVQVITHEFGHLLGSPHTHGCYWNGNNTAIDGCGTSAGFVEGNCEQSIIPTELEGGTIMSYCHLVPEVGINFANGFGMQPAQRILDNVNSSTCLSTDCINTCINTIATYTITEVTETTATITWIDESEGPWEVAYADINGEFTNWQPVDENTFTATTLDPNTYYKFSVRPVCPESTAPANDQLVFATTTDYCLGITFTDTGDIDGNYSNRETLTRTFIPTEDTNIIVTFTEFDLEADFDFLSVYDGATANAPLLGTFSGTTIPGPFESTAQDGSLTFVFTSDSFLTRTGWSADVTCAGIASVSDNTFSDFSYYPNPTTDVVNITSAENITDVWVYNVAGQLLLHNKANSNNTSTNIAPFAQGVYFFKIANGTKEANFRIIKQ</sequence>
<evidence type="ECO:0000259" key="4">
    <source>
        <dbReference type="PROSITE" id="PS50215"/>
    </source>
</evidence>
<protein>
    <submittedName>
        <fullName evidence="5">T9SS C-terminal target domain-containing protein</fullName>
    </submittedName>
</protein>
<dbReference type="InterPro" id="IPR003961">
    <property type="entry name" value="FN3_dom"/>
</dbReference>
<dbReference type="AlphaFoldDB" id="A0A345HBB4"/>
<dbReference type="CDD" id="cd00041">
    <property type="entry name" value="CUB"/>
    <property type="match status" value="1"/>
</dbReference>
<dbReference type="SUPFAM" id="SSF55486">
    <property type="entry name" value="Metalloproteases ('zincins'), catalytic domain"/>
    <property type="match status" value="1"/>
</dbReference>
<evidence type="ECO:0000313" key="5">
    <source>
        <dbReference type="EMBL" id="AXG73874.1"/>
    </source>
</evidence>
<keyword evidence="2" id="KW-1015">Disulfide bond</keyword>
<dbReference type="PROSITE" id="PS01180">
    <property type="entry name" value="CUB"/>
    <property type="match status" value="1"/>
</dbReference>
<accession>A0A345HBB4</accession>
<dbReference type="Proteomes" id="UP000253951">
    <property type="component" value="Chromosome"/>
</dbReference>
<dbReference type="EMBL" id="CP031188">
    <property type="protein sequence ID" value="AXG73874.1"/>
    <property type="molecule type" value="Genomic_DNA"/>
</dbReference>
<evidence type="ECO:0000313" key="6">
    <source>
        <dbReference type="Proteomes" id="UP000253951"/>
    </source>
</evidence>
<dbReference type="Pfam" id="PF00431">
    <property type="entry name" value="CUB"/>
    <property type="match status" value="1"/>
</dbReference>
<evidence type="ECO:0000256" key="1">
    <source>
        <dbReference type="ARBA" id="ARBA00022729"/>
    </source>
</evidence>
<dbReference type="InterPro" id="IPR000859">
    <property type="entry name" value="CUB_dom"/>
</dbReference>
<dbReference type="Gene3D" id="2.60.40.10">
    <property type="entry name" value="Immunoglobulins"/>
    <property type="match status" value="1"/>
</dbReference>
<dbReference type="Gene3D" id="3.40.390.10">
    <property type="entry name" value="Collagenase (Catalytic Domain)"/>
    <property type="match status" value="1"/>
</dbReference>
<dbReference type="InterPro" id="IPR024079">
    <property type="entry name" value="MetalloPept_cat_dom_sf"/>
</dbReference>
<dbReference type="PANTHER" id="PTHR11905:SF159">
    <property type="entry name" value="ADAM METALLOPROTEASE"/>
    <property type="match status" value="1"/>
</dbReference>
<name>A0A345HBB4_9FLAO</name>